<dbReference type="SUPFAM" id="SSF53448">
    <property type="entry name" value="Nucleotide-diphospho-sugar transferases"/>
    <property type="match status" value="1"/>
</dbReference>
<dbReference type="InterPro" id="IPR036188">
    <property type="entry name" value="FAD/NAD-bd_sf"/>
</dbReference>
<dbReference type="NCBIfam" id="NF010584">
    <property type="entry name" value="PRK13977.1"/>
    <property type="match status" value="1"/>
</dbReference>
<reference evidence="2" key="1">
    <citation type="journal article" date="2021" name="PeerJ">
        <title>Extensive microbial diversity within the chicken gut microbiome revealed by metagenomics and culture.</title>
        <authorList>
            <person name="Gilroy R."/>
            <person name="Ravi A."/>
            <person name="Getino M."/>
            <person name="Pursley I."/>
            <person name="Horton D.L."/>
            <person name="Alikhan N.F."/>
            <person name="Baker D."/>
            <person name="Gharbi K."/>
            <person name="Hall N."/>
            <person name="Watson M."/>
            <person name="Adriaenssens E.M."/>
            <person name="Foster-Nyarko E."/>
            <person name="Jarju S."/>
            <person name="Secka A."/>
            <person name="Antonio M."/>
            <person name="Oren A."/>
            <person name="Chaudhuri R.R."/>
            <person name="La Ragione R."/>
            <person name="Hildebrand F."/>
            <person name="Pallen M.J."/>
        </authorList>
    </citation>
    <scope>NUCLEOTIDE SEQUENCE</scope>
    <source>
        <strain evidence="2">3436</strain>
    </source>
</reference>
<dbReference type="Gene3D" id="3.90.550.10">
    <property type="entry name" value="Spore Coat Polysaccharide Biosynthesis Protein SpsA, Chain A"/>
    <property type="match status" value="1"/>
</dbReference>
<protein>
    <submittedName>
        <fullName evidence="2">Oleate hydratase</fullName>
        <ecNumber evidence="2">4.2.1.53</ecNumber>
    </submittedName>
</protein>
<gene>
    <name evidence="2" type="ORF">H9810_02605</name>
</gene>
<dbReference type="AlphaFoldDB" id="A0A9D2F1X0"/>
<dbReference type="Gene3D" id="3.50.50.60">
    <property type="entry name" value="FAD/NAD(P)-binding domain"/>
    <property type="match status" value="2"/>
</dbReference>
<evidence type="ECO:0000313" key="3">
    <source>
        <dbReference type="Proteomes" id="UP000824031"/>
    </source>
</evidence>
<dbReference type="Pfam" id="PF13641">
    <property type="entry name" value="Glyco_tranf_2_3"/>
    <property type="match status" value="1"/>
</dbReference>
<evidence type="ECO:0000256" key="1">
    <source>
        <dbReference type="SAM" id="MobiDB-lite"/>
    </source>
</evidence>
<dbReference type="GO" id="GO:0006631">
    <property type="term" value="P:fatty acid metabolic process"/>
    <property type="evidence" value="ECO:0007669"/>
    <property type="project" value="InterPro"/>
</dbReference>
<comment type="caution">
    <text evidence="2">The sequence shown here is derived from an EMBL/GenBank/DDBJ whole genome shotgun (WGS) entry which is preliminary data.</text>
</comment>
<dbReference type="Proteomes" id="UP000824031">
    <property type="component" value="Unassembled WGS sequence"/>
</dbReference>
<dbReference type="PANTHER" id="PTHR37417">
    <property type="entry name" value="67 KDA MYOSIN-CROSS-REACTIVE ANTIGEN FAMILY PROTEIN (AFU_ORTHOLOGUE AFUA_5G09970)"/>
    <property type="match status" value="1"/>
</dbReference>
<dbReference type="GO" id="GO:0050151">
    <property type="term" value="F:oleate hydratase activity"/>
    <property type="evidence" value="ECO:0007669"/>
    <property type="project" value="UniProtKB-EC"/>
</dbReference>
<dbReference type="InterPro" id="IPR029044">
    <property type="entry name" value="Nucleotide-diphossugar_trans"/>
</dbReference>
<dbReference type="SUPFAM" id="SSF51905">
    <property type="entry name" value="FAD/NAD(P)-binding domain"/>
    <property type="match status" value="1"/>
</dbReference>
<dbReference type="EMBL" id="DXBO01000030">
    <property type="protein sequence ID" value="HIZ47596.1"/>
    <property type="molecule type" value="Genomic_DNA"/>
</dbReference>
<dbReference type="InterPro" id="IPR010354">
    <property type="entry name" value="Oleate_hydratase"/>
</dbReference>
<feature type="region of interest" description="Disordered" evidence="1">
    <location>
        <begin position="278"/>
        <end position="313"/>
    </location>
</feature>
<dbReference type="GO" id="GO:0071949">
    <property type="term" value="F:FAD binding"/>
    <property type="evidence" value="ECO:0007669"/>
    <property type="project" value="InterPro"/>
</dbReference>
<dbReference type="Pfam" id="PF06100">
    <property type="entry name" value="MCRA"/>
    <property type="match status" value="1"/>
</dbReference>
<sequence>MVLDKANGGKADALNAGLNAARYPLVCCVDADGLLEPDAVRQMACLFARRENTVAVGGMVRPMNGCTARAGRINRIQLPRKPLELVQVVEYLRAFLTSRFGWESINSLLIVSGAFGMFDRAAVLEAGGYDHTIGEDAELTLRLHRRMLDTGRPYTIAMALDAVCWTQVPADLRRLRTQRIRWQKGLADALWKHRALLLNPRYGRVGMLALPFFWFSELLGPLVELLGYLLLAAALLLGPYGVPGSEPGEFCRQRFFVVQHTENPPPKAYAVHTVRETAPPLPNRHRRPARHKTDAAPPPGPPQTQPNAAAPLPTHRRYKMYYTNGNYEAFVRPRKPQGAETKQAWLVGGGLASLAAAAFLIRDGQMEGSRIHILEESDLPGGACDGILNPEAGFVIRGGREMENHYECLWDLYRSVPSLEHPGETVLDEFYRLNLDDPNRSLNRATLERGRSANTGDRFGLSDDTALELMQLFFTPDEQLYNKTIDDVLGEEFFQSNFWLYWQTMFAFETWHSALEMKRYLQRFLHHIGGLPDLSALKFTKYNQYESLIQPLVAYLKENGVQFEYGVRVVNVLFNFLPGKKVAHQLVMLRHGREETLDLTQNDLVFVTNGSCTEASVLGDNDHAPELDMESGQGSSWELWKNIAVQNPVFGRPEVFCSNIEATKWESATITLLDDRIAPYVQQVCGRDPYAGKVVTGGIVTVKDSAWLMSWTFNRQPHFKAQPEGQLVGWIYGLYPERPGDYVGKPMEECTGAEICMEWLYHLGVPENEIETLARESASTVPCMMPYITAFFMPRKAGDRPAIVPEGCVNFAFLGQFTETPRDTVFTVEYSVRTAMEAVYTLLGVERGVPEVFGSVYDVRCLLNAAHCLLDGRKLTDMKLPLPYKLALHAGLEKVQGTTLEELLADYQLI</sequence>
<dbReference type="PANTHER" id="PTHR37417:SF3">
    <property type="entry name" value="MYOSIN-CROSSREACTIVE PROTEIN"/>
    <property type="match status" value="1"/>
</dbReference>
<reference evidence="2" key="2">
    <citation type="submission" date="2021-04" db="EMBL/GenBank/DDBJ databases">
        <authorList>
            <person name="Gilroy R."/>
        </authorList>
    </citation>
    <scope>NUCLEOTIDE SEQUENCE</scope>
    <source>
        <strain evidence="2">3436</strain>
    </source>
</reference>
<evidence type="ECO:0000313" key="2">
    <source>
        <dbReference type="EMBL" id="HIZ47596.1"/>
    </source>
</evidence>
<keyword evidence="2" id="KW-0456">Lyase</keyword>
<dbReference type="EC" id="4.2.1.53" evidence="2"/>
<accession>A0A9D2F1X0</accession>
<organism evidence="2 3">
    <name type="scientific">Candidatus Gemmiger excrementavium</name>
    <dbReference type="NCBI Taxonomy" id="2838608"/>
    <lineage>
        <taxon>Bacteria</taxon>
        <taxon>Bacillati</taxon>
        <taxon>Bacillota</taxon>
        <taxon>Clostridia</taxon>
        <taxon>Eubacteriales</taxon>
        <taxon>Gemmiger</taxon>
    </lineage>
</organism>
<proteinExistence type="predicted"/>
<dbReference type="Gene3D" id="3.30.9.80">
    <property type="match status" value="1"/>
</dbReference>
<name>A0A9D2F1X0_9FIRM</name>
<dbReference type="CDD" id="cd06423">
    <property type="entry name" value="CESA_like"/>
    <property type="match status" value="1"/>
</dbReference>